<dbReference type="CDD" id="cd06267">
    <property type="entry name" value="PBP1_LacI_sugar_binding-like"/>
    <property type="match status" value="1"/>
</dbReference>
<dbReference type="eggNOG" id="COG1609">
    <property type="taxonomic scope" value="Bacteria"/>
</dbReference>
<dbReference type="InterPro" id="IPR036390">
    <property type="entry name" value="WH_DNA-bd_sf"/>
</dbReference>
<dbReference type="EMBL" id="CP001841">
    <property type="protein sequence ID" value="AEF83423.1"/>
    <property type="molecule type" value="Genomic_DNA"/>
</dbReference>
<dbReference type="InterPro" id="IPR000524">
    <property type="entry name" value="Tscrpt_reg_HTH_GntR"/>
</dbReference>
<dbReference type="SUPFAM" id="SSF53822">
    <property type="entry name" value="Periplasmic binding protein-like I"/>
    <property type="match status" value="1"/>
</dbReference>
<evidence type="ECO:0000256" key="3">
    <source>
        <dbReference type="ARBA" id="ARBA00023163"/>
    </source>
</evidence>
<name>F5YD49_LEAAZ</name>
<gene>
    <name evidence="5" type="ordered locus">TREAZ_2764</name>
</gene>
<dbReference type="SMART" id="SM00345">
    <property type="entry name" value="HTH_GNTR"/>
    <property type="match status" value="1"/>
</dbReference>
<dbReference type="InterPro" id="IPR028082">
    <property type="entry name" value="Peripla_BP_I"/>
</dbReference>
<dbReference type="PROSITE" id="PS50949">
    <property type="entry name" value="HTH_GNTR"/>
    <property type="match status" value="1"/>
</dbReference>
<evidence type="ECO:0000256" key="2">
    <source>
        <dbReference type="ARBA" id="ARBA00023125"/>
    </source>
</evidence>
<dbReference type="Gene3D" id="1.10.10.10">
    <property type="entry name" value="Winged helix-like DNA-binding domain superfamily/Winged helix DNA-binding domain"/>
    <property type="match status" value="1"/>
</dbReference>
<accession>F5YD49</accession>
<dbReference type="STRING" id="545695.TREAZ_2764"/>
<dbReference type="HOGENOM" id="CLU_037628_15_0_12"/>
<keyword evidence="6" id="KW-1185">Reference proteome</keyword>
<dbReference type="GO" id="GO:0000976">
    <property type="term" value="F:transcription cis-regulatory region binding"/>
    <property type="evidence" value="ECO:0007669"/>
    <property type="project" value="TreeGrafter"/>
</dbReference>
<dbReference type="GO" id="GO:0003700">
    <property type="term" value="F:DNA-binding transcription factor activity"/>
    <property type="evidence" value="ECO:0007669"/>
    <property type="project" value="InterPro"/>
</dbReference>
<evidence type="ECO:0000313" key="5">
    <source>
        <dbReference type="EMBL" id="AEF83423.1"/>
    </source>
</evidence>
<dbReference type="FunCoup" id="F5YD49">
    <property type="interactions" value="18"/>
</dbReference>
<reference evidence="6" key="1">
    <citation type="submission" date="2009-12" db="EMBL/GenBank/DDBJ databases">
        <title>Complete sequence of Treponema azotonutricium strain ZAS-9.</title>
        <authorList>
            <person name="Tetu S.G."/>
            <person name="Matson E."/>
            <person name="Ren Q."/>
            <person name="Seshadri R."/>
            <person name="Elbourne L."/>
            <person name="Hassan K.A."/>
            <person name="Durkin A."/>
            <person name="Radune D."/>
            <person name="Mohamoud Y."/>
            <person name="Shay R."/>
            <person name="Jin S."/>
            <person name="Zhang X."/>
            <person name="Lucey K."/>
            <person name="Ballor N.R."/>
            <person name="Ottesen E."/>
            <person name="Rosenthal R."/>
            <person name="Allen A."/>
            <person name="Leadbetter J.R."/>
            <person name="Paulsen I.T."/>
        </authorList>
    </citation>
    <scope>NUCLEOTIDE SEQUENCE [LARGE SCALE GENOMIC DNA]</scope>
    <source>
        <strain evidence="6">ATCC BAA-888 / DSM 13862 / ZAS-9</strain>
    </source>
</reference>
<dbReference type="AlphaFoldDB" id="F5YD49"/>
<reference evidence="5 6" key="2">
    <citation type="journal article" date="2011" name="ISME J.">
        <title>RNA-seq reveals cooperative metabolic interactions between two termite-gut spirochete species in co-culture.</title>
        <authorList>
            <person name="Rosenthal A.Z."/>
            <person name="Matson E.G."/>
            <person name="Eldar A."/>
            <person name="Leadbetter J.R."/>
        </authorList>
    </citation>
    <scope>NUCLEOTIDE SEQUENCE [LARGE SCALE GENOMIC DNA]</scope>
    <source>
        <strain evidence="6">ATCC BAA-888 / DSM 13862 / ZAS-9</strain>
    </source>
</reference>
<feature type="domain" description="HTH gntR-type" evidence="4">
    <location>
        <begin position="1"/>
        <end position="50"/>
    </location>
</feature>
<proteinExistence type="predicted"/>
<dbReference type="Gene3D" id="3.40.50.2300">
    <property type="match status" value="2"/>
</dbReference>
<dbReference type="PANTHER" id="PTHR30146:SF109">
    <property type="entry name" value="HTH-TYPE TRANSCRIPTIONAL REGULATOR GALS"/>
    <property type="match status" value="1"/>
</dbReference>
<dbReference type="Pfam" id="PF00392">
    <property type="entry name" value="GntR"/>
    <property type="match status" value="1"/>
</dbReference>
<dbReference type="Pfam" id="PF13377">
    <property type="entry name" value="Peripla_BP_3"/>
    <property type="match status" value="1"/>
</dbReference>
<evidence type="ECO:0000259" key="4">
    <source>
        <dbReference type="PROSITE" id="PS50949"/>
    </source>
</evidence>
<evidence type="ECO:0000256" key="1">
    <source>
        <dbReference type="ARBA" id="ARBA00023015"/>
    </source>
</evidence>
<sequence>MPPGSRIPSENELCRLHGISIITVRKALSDLVHENRVVRIKGKGSFVASQEAKGPAQIKQESVGIVSLVVMYYRQLDSPIISLIKGAQGHFSSDGYSMILECSNKNAKTEAEIIDKCIRNKVDGVLIYSADPAANEEKLVELEAKGIPLVMLDRWFENAPCTLVASYHSDGIYQATRHLIQYGHRRIAFIGPQQVISETDESEPRSCVFEERLKGYKAALKYGGMDFNESLCVVGGELQFQTLDDLIEKKGVTALVCINDRTGIEVLAYLKRRNIRVPEDISVTGFDDNQNAKQENLTTIRQRFQELGEIGAQKLLERIRGDTGKSQTVLPVELVVRGSSGVVNNQFRMRG</sequence>
<dbReference type="InterPro" id="IPR046335">
    <property type="entry name" value="LacI/GalR-like_sensor"/>
</dbReference>
<keyword evidence="3" id="KW-0804">Transcription</keyword>
<keyword evidence="1" id="KW-0805">Transcription regulation</keyword>
<protein>
    <submittedName>
        <fullName evidence="5">Putative transcriptional regulator</fullName>
    </submittedName>
</protein>
<dbReference type="InterPro" id="IPR036388">
    <property type="entry name" value="WH-like_DNA-bd_sf"/>
</dbReference>
<dbReference type="KEGG" id="taz:TREAZ_2764"/>
<dbReference type="CDD" id="cd07377">
    <property type="entry name" value="WHTH_GntR"/>
    <property type="match status" value="1"/>
</dbReference>
<evidence type="ECO:0000313" key="6">
    <source>
        <dbReference type="Proteomes" id="UP000009222"/>
    </source>
</evidence>
<keyword evidence="2" id="KW-0238">DNA-binding</keyword>
<dbReference type="PANTHER" id="PTHR30146">
    <property type="entry name" value="LACI-RELATED TRANSCRIPTIONAL REPRESSOR"/>
    <property type="match status" value="1"/>
</dbReference>
<organism evidence="5 6">
    <name type="scientific">Leadbettera azotonutricia (strain ATCC BAA-888 / DSM 13862 / ZAS-9)</name>
    <name type="common">Treponema azotonutricium</name>
    <dbReference type="NCBI Taxonomy" id="545695"/>
    <lineage>
        <taxon>Bacteria</taxon>
        <taxon>Pseudomonadati</taxon>
        <taxon>Spirochaetota</taxon>
        <taxon>Spirochaetia</taxon>
        <taxon>Spirochaetales</taxon>
        <taxon>Breznakiellaceae</taxon>
        <taxon>Leadbettera</taxon>
    </lineage>
</organism>
<dbReference type="SUPFAM" id="SSF46785">
    <property type="entry name" value="Winged helix' DNA-binding domain"/>
    <property type="match status" value="1"/>
</dbReference>
<dbReference type="InParanoid" id="F5YD49"/>
<dbReference type="Proteomes" id="UP000009222">
    <property type="component" value="Chromosome"/>
</dbReference>